<keyword evidence="1" id="KW-0732">Signal</keyword>
<feature type="domain" description="GEVED" evidence="3">
    <location>
        <begin position="320"/>
        <end position="399"/>
    </location>
</feature>
<evidence type="ECO:0000256" key="1">
    <source>
        <dbReference type="SAM" id="SignalP"/>
    </source>
</evidence>
<reference evidence="4 5" key="1">
    <citation type="submission" date="2019-08" db="EMBL/GenBank/DDBJ databases">
        <title>Whole genome sequencing of chitin degrading bacteria Chitinophaga pinensis YS16.</title>
        <authorList>
            <person name="Singh R.P."/>
            <person name="Manchanda G."/>
            <person name="Maurya I.K."/>
            <person name="Joshi N.K."/>
            <person name="Srivastava A.K."/>
        </authorList>
    </citation>
    <scope>NUCLEOTIDE SEQUENCE [LARGE SCALE GENOMIC DNA]</scope>
    <source>
        <strain evidence="4 5">YS-16</strain>
    </source>
</reference>
<gene>
    <name evidence="4" type="ORF">FEF09_17895</name>
</gene>
<dbReference type="EMBL" id="VOHS01000018">
    <property type="protein sequence ID" value="TWV99145.1"/>
    <property type="molecule type" value="Genomic_DNA"/>
</dbReference>
<evidence type="ECO:0000259" key="3">
    <source>
        <dbReference type="Pfam" id="PF20009"/>
    </source>
</evidence>
<accession>A0A5C6LUK8</accession>
<proteinExistence type="predicted"/>
<protein>
    <submittedName>
        <fullName evidence="4">Gliding motility-associated C-terminal domain-containing protein</fullName>
    </submittedName>
</protein>
<dbReference type="Proteomes" id="UP000318815">
    <property type="component" value="Unassembled WGS sequence"/>
</dbReference>
<dbReference type="Pfam" id="PF18651">
    <property type="entry name" value="CshA_NR2"/>
    <property type="match status" value="1"/>
</dbReference>
<name>A0A5C6LUK8_9BACT</name>
<evidence type="ECO:0000313" key="5">
    <source>
        <dbReference type="Proteomes" id="UP000318815"/>
    </source>
</evidence>
<dbReference type="AlphaFoldDB" id="A0A5C6LUK8"/>
<dbReference type="InterPro" id="IPR045474">
    <property type="entry name" value="GEVED"/>
</dbReference>
<dbReference type="Pfam" id="PF13585">
    <property type="entry name" value="CHU_C"/>
    <property type="match status" value="1"/>
</dbReference>
<dbReference type="InterPro" id="IPR040683">
    <property type="entry name" value="CshA_NR2"/>
</dbReference>
<comment type="caution">
    <text evidence="4">The sequence shown here is derived from an EMBL/GenBank/DDBJ whole genome shotgun (WGS) entry which is preliminary data.</text>
</comment>
<feature type="chain" id="PRO_5022984594" evidence="1">
    <location>
        <begin position="21"/>
        <end position="808"/>
    </location>
</feature>
<dbReference type="InterPro" id="IPR026341">
    <property type="entry name" value="T9SS_type_B"/>
</dbReference>
<keyword evidence="5" id="KW-1185">Reference proteome</keyword>
<evidence type="ECO:0000259" key="2">
    <source>
        <dbReference type="Pfam" id="PF18651"/>
    </source>
</evidence>
<feature type="signal peptide" evidence="1">
    <location>
        <begin position="1"/>
        <end position="20"/>
    </location>
</feature>
<dbReference type="OrthoDB" id="602611at2"/>
<sequence>MPKFLLLPSLLLLFHTQSFAQYADSGTGNLKEVVWWMDWSGMKIENGATKTIITADGLSITLTISDVTGTPISPVVMNMSNQALLKNLYNFSDTAVRPALAVPNNFNNSSFTITTSATRYGRPAAFTLVATDAESSSSLETLQLKSSAGHWRSIAFFRNSTQVNNPAVGCGTATVSVSETYGGTPGIGQLPILATDVAAGATLRLDVGLLRTGHGSSAVAFGIIAKVDEGDLPGSYGRAFHQLVYSTQNACNYQAPYPVTTRQSALQLGSVPGDADSVGMTDDNLHGVDEEAISAFHDYTGSGAYTVNVPLSNASGKNAYLSGWFDYNRNGVFELSELVTTVVSPGATFATLNWTGLPDGFITGSVSQYGFRFRLSTDQQAVRTPTGFAPDGEVEDYLVPIKAPCAANVNTLSNMVLCAGKPAQLNASGGIKYQWSPATGLSSDTIPNPVATPMVTTTYTVNSVDAHGCPGKASLTIHVNPSPVFNKRSDTAICSGNSLQLYAISDIPATYSWWPDSSLSNSIIPNPVATPAVSTSYTATATTVYGCTSKALINVRVNPSPEFRVIPDTPVVCLGQTVDILAKGGDVFRWYSDRDSLLTTNASITVAPVCDSTFKIYMEHHTCAVSDTFMVPIKVYALPVTSVSKSGDIDCAHPEVSLEAKGGVYYNWQPAVAISNNLVANPVVSPLKSATYEVTVMDVHGCTQVEAITVNVDVALAFTRYPLPTAFTPNGDGRNDCFGMKFWGETNTFEFSVFNRTGFMVFNTRYPGHCWDGTFKGMAQPAGTYIYMIKAKTVCGDVLRKGTVVLAR</sequence>
<evidence type="ECO:0000313" key="4">
    <source>
        <dbReference type="EMBL" id="TWV99145.1"/>
    </source>
</evidence>
<dbReference type="Pfam" id="PF20009">
    <property type="entry name" value="GEVED"/>
    <property type="match status" value="1"/>
</dbReference>
<organism evidence="4 5">
    <name type="scientific">Chitinophaga pinensis</name>
    <dbReference type="NCBI Taxonomy" id="79329"/>
    <lineage>
        <taxon>Bacteria</taxon>
        <taxon>Pseudomonadati</taxon>
        <taxon>Bacteroidota</taxon>
        <taxon>Chitinophagia</taxon>
        <taxon>Chitinophagales</taxon>
        <taxon>Chitinophagaceae</taxon>
        <taxon>Chitinophaga</taxon>
    </lineage>
</organism>
<dbReference type="NCBIfam" id="TIGR04131">
    <property type="entry name" value="Bac_Flav_CTERM"/>
    <property type="match status" value="1"/>
</dbReference>
<dbReference type="RefSeq" id="WP_146306381.1">
    <property type="nucleotide sequence ID" value="NZ_VOHS01000018.1"/>
</dbReference>
<feature type="domain" description="Surface adhesin CshA non-repetitive" evidence="2">
    <location>
        <begin position="34"/>
        <end position="223"/>
    </location>
</feature>